<reference evidence="1" key="1">
    <citation type="journal article" date="2017" name="Nature">
        <title>The sunflower genome provides insights into oil metabolism, flowering and Asterid evolution.</title>
        <authorList>
            <person name="Badouin H."/>
            <person name="Gouzy J."/>
            <person name="Grassa C.J."/>
            <person name="Murat F."/>
            <person name="Staton S.E."/>
            <person name="Cottret L."/>
            <person name="Lelandais-Briere C."/>
            <person name="Owens G.L."/>
            <person name="Carrere S."/>
            <person name="Mayjonade B."/>
            <person name="Legrand L."/>
            <person name="Gill N."/>
            <person name="Kane N.C."/>
            <person name="Bowers J.E."/>
            <person name="Hubner S."/>
            <person name="Bellec A."/>
            <person name="Berard A."/>
            <person name="Berges H."/>
            <person name="Blanchet N."/>
            <person name="Boniface M.C."/>
            <person name="Brunel D."/>
            <person name="Catrice O."/>
            <person name="Chaidir N."/>
            <person name="Claudel C."/>
            <person name="Donnadieu C."/>
            <person name="Faraut T."/>
            <person name="Fievet G."/>
            <person name="Helmstetter N."/>
            <person name="King M."/>
            <person name="Knapp S.J."/>
            <person name="Lai Z."/>
            <person name="Le Paslier M.C."/>
            <person name="Lippi Y."/>
            <person name="Lorenzon L."/>
            <person name="Mandel J.R."/>
            <person name="Marage G."/>
            <person name="Marchand G."/>
            <person name="Marquand E."/>
            <person name="Bret-Mestries E."/>
            <person name="Morien E."/>
            <person name="Nambeesan S."/>
            <person name="Nguyen T."/>
            <person name="Pegot-Espagnet P."/>
            <person name="Pouilly N."/>
            <person name="Raftis F."/>
            <person name="Sallet E."/>
            <person name="Schiex T."/>
            <person name="Thomas J."/>
            <person name="Vandecasteele C."/>
            <person name="Vares D."/>
            <person name="Vear F."/>
            <person name="Vautrin S."/>
            <person name="Crespi M."/>
            <person name="Mangin B."/>
            <person name="Burke J.M."/>
            <person name="Salse J."/>
            <person name="Munos S."/>
            <person name="Vincourt P."/>
            <person name="Rieseberg L.H."/>
            <person name="Langlade N.B."/>
        </authorList>
    </citation>
    <scope>NUCLEOTIDE SEQUENCE</scope>
    <source>
        <tissue evidence="1">Leaves</tissue>
    </source>
</reference>
<accession>A0A9K3HEN8</accession>
<evidence type="ECO:0000313" key="2">
    <source>
        <dbReference type="Proteomes" id="UP000215914"/>
    </source>
</evidence>
<dbReference type="EMBL" id="MNCJ02000327">
    <property type="protein sequence ID" value="KAF5776668.1"/>
    <property type="molecule type" value="Genomic_DNA"/>
</dbReference>
<dbReference type="AlphaFoldDB" id="A0A9K3HEN8"/>
<evidence type="ECO:0000313" key="1">
    <source>
        <dbReference type="EMBL" id="KAF5776668.1"/>
    </source>
</evidence>
<name>A0A9K3HEN8_HELAN</name>
<reference evidence="1" key="2">
    <citation type="submission" date="2020-06" db="EMBL/GenBank/DDBJ databases">
        <title>Helianthus annuus Genome sequencing and assembly Release 2.</title>
        <authorList>
            <person name="Gouzy J."/>
            <person name="Langlade N."/>
            <person name="Munos S."/>
        </authorList>
    </citation>
    <scope>NUCLEOTIDE SEQUENCE</scope>
    <source>
        <tissue evidence="1">Leaves</tissue>
    </source>
</reference>
<organism evidence="1 2">
    <name type="scientific">Helianthus annuus</name>
    <name type="common">Common sunflower</name>
    <dbReference type="NCBI Taxonomy" id="4232"/>
    <lineage>
        <taxon>Eukaryota</taxon>
        <taxon>Viridiplantae</taxon>
        <taxon>Streptophyta</taxon>
        <taxon>Embryophyta</taxon>
        <taxon>Tracheophyta</taxon>
        <taxon>Spermatophyta</taxon>
        <taxon>Magnoliopsida</taxon>
        <taxon>eudicotyledons</taxon>
        <taxon>Gunneridae</taxon>
        <taxon>Pentapetalae</taxon>
        <taxon>asterids</taxon>
        <taxon>campanulids</taxon>
        <taxon>Asterales</taxon>
        <taxon>Asteraceae</taxon>
        <taxon>Asteroideae</taxon>
        <taxon>Heliantheae alliance</taxon>
        <taxon>Heliantheae</taxon>
        <taxon>Helianthus</taxon>
    </lineage>
</organism>
<proteinExistence type="predicted"/>
<comment type="caution">
    <text evidence="1">The sequence shown here is derived from an EMBL/GenBank/DDBJ whole genome shotgun (WGS) entry which is preliminary data.</text>
</comment>
<keyword evidence="2" id="KW-1185">Reference proteome</keyword>
<dbReference type="Gramene" id="mRNA:HanXRQr2_Chr12g0526791">
    <property type="protein sequence ID" value="mRNA:HanXRQr2_Chr12g0526791"/>
    <property type="gene ID" value="HanXRQr2_Chr12g0526791"/>
</dbReference>
<sequence>MVVSFSLVLLLKKGEVVTFEERGSRVTFEERGRGGGGYLNAWQM</sequence>
<protein>
    <submittedName>
        <fullName evidence="1">Uncharacterized protein</fullName>
    </submittedName>
</protein>
<dbReference type="Proteomes" id="UP000215914">
    <property type="component" value="Unassembled WGS sequence"/>
</dbReference>
<gene>
    <name evidence="1" type="ORF">HanXRQr2_Chr12g0526791</name>
</gene>